<keyword evidence="1" id="KW-1133">Transmembrane helix</keyword>
<organism evidence="3 4">
    <name type="scientific">Paraburkholderia phenazinium</name>
    <dbReference type="NCBI Taxonomy" id="60549"/>
    <lineage>
        <taxon>Bacteria</taxon>
        <taxon>Pseudomonadati</taxon>
        <taxon>Pseudomonadota</taxon>
        <taxon>Betaproteobacteria</taxon>
        <taxon>Burkholderiales</taxon>
        <taxon>Burkholderiaceae</taxon>
        <taxon>Paraburkholderia</taxon>
    </lineage>
</organism>
<evidence type="ECO:0000313" key="3">
    <source>
        <dbReference type="EMBL" id="SIO26674.1"/>
    </source>
</evidence>
<dbReference type="EMBL" id="FSRM01000001">
    <property type="protein sequence ID" value="SIO26674.1"/>
    <property type="molecule type" value="Genomic_DNA"/>
</dbReference>
<dbReference type="Pfam" id="PF07811">
    <property type="entry name" value="TadE"/>
    <property type="match status" value="1"/>
</dbReference>
<gene>
    <name evidence="3" type="ORF">SAMN05444168_3940</name>
</gene>
<evidence type="ECO:0000259" key="2">
    <source>
        <dbReference type="Pfam" id="PF07811"/>
    </source>
</evidence>
<dbReference type="Proteomes" id="UP000184693">
    <property type="component" value="Unassembled WGS sequence"/>
</dbReference>
<sequence>MGPTRRRMTRRSRKGQAGSTVVEFAIIAPLLLFVICMIIDLGLMFWVNLTMQYAVHEGARYAVTGQDNLDPNTANQQRYLAVIQDIESSSMGLYSLVNPTISVTVNGTPATYGANMFGGPGDLVVLQLNCNWSLLTPLIAPFFSKGVYSFSVAATMRNEGF</sequence>
<dbReference type="AlphaFoldDB" id="A0A1N6I3R2"/>
<keyword evidence="1" id="KW-0472">Membrane</keyword>
<dbReference type="InterPro" id="IPR012495">
    <property type="entry name" value="TadE-like_dom"/>
</dbReference>
<keyword evidence="1" id="KW-0812">Transmembrane</keyword>
<evidence type="ECO:0000313" key="4">
    <source>
        <dbReference type="Proteomes" id="UP000184693"/>
    </source>
</evidence>
<feature type="transmembrane region" description="Helical" evidence="1">
    <location>
        <begin position="21"/>
        <end position="47"/>
    </location>
</feature>
<name>A0A1N6I3R2_9BURK</name>
<accession>A0A1N6I3R2</accession>
<evidence type="ECO:0000256" key="1">
    <source>
        <dbReference type="SAM" id="Phobius"/>
    </source>
</evidence>
<dbReference type="OrthoDB" id="5397339at2"/>
<protein>
    <submittedName>
        <fullName evidence="3">TadE-like protein</fullName>
    </submittedName>
</protein>
<feature type="domain" description="TadE-like" evidence="2">
    <location>
        <begin position="18"/>
        <end position="60"/>
    </location>
</feature>
<reference evidence="3 4" key="1">
    <citation type="submission" date="2016-11" db="EMBL/GenBank/DDBJ databases">
        <authorList>
            <person name="Jaros S."/>
            <person name="Januszkiewicz K."/>
            <person name="Wedrychowicz H."/>
        </authorList>
    </citation>
    <scope>NUCLEOTIDE SEQUENCE [LARGE SCALE GENOMIC DNA]</scope>
    <source>
        <strain evidence="3 4">GAS86</strain>
    </source>
</reference>
<proteinExistence type="predicted"/>